<dbReference type="GO" id="GO:0050038">
    <property type="term" value="F:L-xylulose reductase (NADPH) activity"/>
    <property type="evidence" value="ECO:0007669"/>
    <property type="project" value="TreeGrafter"/>
</dbReference>
<dbReference type="PANTHER" id="PTHR44252:SF3">
    <property type="entry name" value="D-ERYTHRULOSE REDUCTASE-RELATED"/>
    <property type="match status" value="1"/>
</dbReference>
<dbReference type="Proteomes" id="UP001152795">
    <property type="component" value="Unassembled WGS sequence"/>
</dbReference>
<proteinExistence type="inferred from homology"/>
<name>A0A6S7GDE7_PARCT</name>
<dbReference type="Gene3D" id="3.40.50.720">
    <property type="entry name" value="NAD(P)-binding Rossmann-like Domain"/>
    <property type="match status" value="1"/>
</dbReference>
<dbReference type="AlphaFoldDB" id="A0A6S7GDE7"/>
<sequence>MEIDFTGKTALVTGAGKGIGRATVKLLAKCGASIVALSRTKSDLDSLQDEVGLFSKPDGIPAY</sequence>
<organism evidence="3 4">
    <name type="scientific">Paramuricea clavata</name>
    <name type="common">Red gorgonian</name>
    <name type="synonym">Violescent sea-whip</name>
    <dbReference type="NCBI Taxonomy" id="317549"/>
    <lineage>
        <taxon>Eukaryota</taxon>
        <taxon>Metazoa</taxon>
        <taxon>Cnidaria</taxon>
        <taxon>Anthozoa</taxon>
        <taxon>Octocorallia</taxon>
        <taxon>Malacalcyonacea</taxon>
        <taxon>Plexauridae</taxon>
        <taxon>Paramuricea</taxon>
    </lineage>
</organism>
<dbReference type="GO" id="GO:0006006">
    <property type="term" value="P:glucose metabolic process"/>
    <property type="evidence" value="ECO:0007669"/>
    <property type="project" value="TreeGrafter"/>
</dbReference>
<dbReference type="PANTHER" id="PTHR44252">
    <property type="entry name" value="D-ERYTHRULOSE REDUCTASE"/>
    <property type="match status" value="1"/>
</dbReference>
<dbReference type="PRINTS" id="PR00081">
    <property type="entry name" value="GDHRDH"/>
</dbReference>
<dbReference type="SUPFAM" id="SSF51735">
    <property type="entry name" value="NAD(P)-binding Rossmann-fold domains"/>
    <property type="match status" value="1"/>
</dbReference>
<keyword evidence="4" id="KW-1185">Reference proteome</keyword>
<dbReference type="EMBL" id="CACRXK020000941">
    <property type="protein sequence ID" value="CAB3985937.1"/>
    <property type="molecule type" value="Genomic_DNA"/>
</dbReference>
<dbReference type="Pfam" id="PF00106">
    <property type="entry name" value="adh_short"/>
    <property type="match status" value="1"/>
</dbReference>
<dbReference type="InterPro" id="IPR036291">
    <property type="entry name" value="NAD(P)-bd_dom_sf"/>
</dbReference>
<comment type="caution">
    <text evidence="3">The sequence shown here is derived from an EMBL/GenBank/DDBJ whole genome shotgun (WGS) entry which is preliminary data.</text>
</comment>
<evidence type="ECO:0000313" key="3">
    <source>
        <dbReference type="EMBL" id="CAB3985937.1"/>
    </source>
</evidence>
<dbReference type="GO" id="GO:0004090">
    <property type="term" value="F:carbonyl reductase (NADPH) activity"/>
    <property type="evidence" value="ECO:0007669"/>
    <property type="project" value="TreeGrafter"/>
</dbReference>
<evidence type="ECO:0000256" key="2">
    <source>
        <dbReference type="ARBA" id="ARBA00022857"/>
    </source>
</evidence>
<evidence type="ECO:0000313" key="4">
    <source>
        <dbReference type="Proteomes" id="UP001152795"/>
    </source>
</evidence>
<dbReference type="InterPro" id="IPR002347">
    <property type="entry name" value="SDR_fam"/>
</dbReference>
<evidence type="ECO:0000256" key="1">
    <source>
        <dbReference type="ARBA" id="ARBA00006484"/>
    </source>
</evidence>
<comment type="similarity">
    <text evidence="1">Belongs to the short-chain dehydrogenases/reductases (SDR) family.</text>
</comment>
<reference evidence="3" key="1">
    <citation type="submission" date="2020-04" db="EMBL/GenBank/DDBJ databases">
        <authorList>
            <person name="Alioto T."/>
            <person name="Alioto T."/>
            <person name="Gomez Garrido J."/>
        </authorList>
    </citation>
    <scope>NUCLEOTIDE SEQUENCE</scope>
    <source>
        <strain evidence="3">A484AB</strain>
    </source>
</reference>
<dbReference type="GO" id="GO:0005997">
    <property type="term" value="P:xylulose metabolic process"/>
    <property type="evidence" value="ECO:0007669"/>
    <property type="project" value="TreeGrafter"/>
</dbReference>
<protein>
    <submittedName>
        <fullName evidence="3">L-xylulose reductase-like</fullName>
    </submittedName>
</protein>
<gene>
    <name evidence="3" type="ORF">PACLA_8A075370</name>
</gene>
<dbReference type="InterPro" id="IPR051737">
    <property type="entry name" value="L-xylulose/Carbonyl_redctase"/>
</dbReference>
<dbReference type="OrthoDB" id="1393670at2759"/>
<keyword evidence="2" id="KW-0521">NADP</keyword>
<accession>A0A6S7GDE7</accession>